<dbReference type="OrthoDB" id="10253869at2759"/>
<gene>
    <name evidence="6" type="ORF">PIBRA_LOCUS1880</name>
</gene>
<organism evidence="6 7">
    <name type="scientific">Pieris brassicae</name>
    <name type="common">White butterfly</name>
    <name type="synonym">Large white butterfly</name>
    <dbReference type="NCBI Taxonomy" id="7116"/>
    <lineage>
        <taxon>Eukaryota</taxon>
        <taxon>Metazoa</taxon>
        <taxon>Ecdysozoa</taxon>
        <taxon>Arthropoda</taxon>
        <taxon>Hexapoda</taxon>
        <taxon>Insecta</taxon>
        <taxon>Pterygota</taxon>
        <taxon>Neoptera</taxon>
        <taxon>Endopterygota</taxon>
        <taxon>Lepidoptera</taxon>
        <taxon>Glossata</taxon>
        <taxon>Ditrysia</taxon>
        <taxon>Papilionoidea</taxon>
        <taxon>Pieridae</taxon>
        <taxon>Pierinae</taxon>
        <taxon>Pieris</taxon>
    </lineage>
</organism>
<dbReference type="EMBL" id="CALOZG010000002">
    <property type="protein sequence ID" value="CAH3978011.1"/>
    <property type="molecule type" value="Genomic_DNA"/>
</dbReference>
<reference evidence="6" key="1">
    <citation type="submission" date="2022-05" db="EMBL/GenBank/DDBJ databases">
        <authorList>
            <person name="Okamura Y."/>
        </authorList>
    </citation>
    <scope>NUCLEOTIDE SEQUENCE</scope>
</reference>
<proteinExistence type="inferred from homology"/>
<name>A0A9P0SZ69_PIEBR</name>
<dbReference type="InterPro" id="IPR042099">
    <property type="entry name" value="ANL_N_sf"/>
</dbReference>
<evidence type="ECO:0000313" key="6">
    <source>
        <dbReference type="EMBL" id="CAH3978011.1"/>
    </source>
</evidence>
<accession>A0A9P0SZ69</accession>
<comment type="subcellular location">
    <subcellularLocation>
        <location evidence="1">Peroxisome</location>
    </subcellularLocation>
</comment>
<sequence>MARKLLLREIKELKSIRKLSVSAVRKEVLIKSSIPDIVIPEVNFLDQLWENSHRWDGAHVALKCAETQKSYTYAELWKYTSIFGTSLRKKFGLQPNDVVAAMLPNCPEYPVAAFGTLKAGGVMTTMNPIYKEFEITHQISLTNPKIVITIPECYEIVRRGLQNAKNQAKVIIVDRTNKPIPEGTIRFSEVAENGEADYALLDKIERKMDDVAFIPFSSGTTGLPKGVEVTHGNLVAANLIMHHERVDDSVLANGSFQEVLPCFLPFFHIYGLVINLIGHVAKGCKIVTMPKFSASTFFNILKNENPTVMYVVPPIVLLLGKHPDVTKDHLKSLRRIICGAAPLSATDVEGVLEKTEGKLVFGQGYGATETCSLASTTFIGRTVLDNSSCGEVMANIEMKFVDPVTGEDLPIGDQGELLIRSPTVMKGYHKNEKATKDSITEDGFFRTGDLGYYKPNVGLYITDRIKELIKVKGMQVAPAELESLLRTHPAVQDAAVIGVPHEYHGEVPKAFIIKKSGQETTPEQLQDFVASKVAAFKKIEEVVFVNDIPKTNTGKILRKDLKKMYA</sequence>
<dbReference type="Pfam" id="PF13193">
    <property type="entry name" value="AMP-binding_C"/>
    <property type="match status" value="1"/>
</dbReference>
<keyword evidence="7" id="KW-1185">Reference proteome</keyword>
<dbReference type="PROSITE" id="PS00455">
    <property type="entry name" value="AMP_BINDING"/>
    <property type="match status" value="1"/>
</dbReference>
<dbReference type="InterPro" id="IPR020845">
    <property type="entry name" value="AMP-binding_CS"/>
</dbReference>
<dbReference type="InterPro" id="IPR045851">
    <property type="entry name" value="AMP-bd_C_sf"/>
</dbReference>
<dbReference type="Gene3D" id="3.30.300.30">
    <property type="match status" value="1"/>
</dbReference>
<dbReference type="Gene3D" id="3.40.50.12780">
    <property type="entry name" value="N-terminal domain of ligase-like"/>
    <property type="match status" value="1"/>
</dbReference>
<dbReference type="PANTHER" id="PTHR24096">
    <property type="entry name" value="LONG-CHAIN-FATTY-ACID--COA LIGASE"/>
    <property type="match status" value="1"/>
</dbReference>
<evidence type="ECO:0000256" key="1">
    <source>
        <dbReference type="ARBA" id="ARBA00004275"/>
    </source>
</evidence>
<evidence type="ECO:0000256" key="3">
    <source>
        <dbReference type="ARBA" id="ARBA00023140"/>
    </source>
</evidence>
<dbReference type="FunFam" id="3.30.300.30:FF:000007">
    <property type="entry name" value="4-coumarate--CoA ligase 2"/>
    <property type="match status" value="1"/>
</dbReference>
<feature type="domain" description="AMP-binding enzyme C-terminal" evidence="5">
    <location>
        <begin position="480"/>
        <end position="555"/>
    </location>
</feature>
<dbReference type="SUPFAM" id="SSF56801">
    <property type="entry name" value="Acetyl-CoA synthetase-like"/>
    <property type="match status" value="1"/>
</dbReference>
<comment type="caution">
    <text evidence="6">The sequence shown here is derived from an EMBL/GenBank/DDBJ whole genome shotgun (WGS) entry which is preliminary data.</text>
</comment>
<evidence type="ECO:0000256" key="2">
    <source>
        <dbReference type="ARBA" id="ARBA00006432"/>
    </source>
</evidence>
<dbReference type="AlphaFoldDB" id="A0A9P0SZ69"/>
<dbReference type="GO" id="GO:0046949">
    <property type="term" value="P:fatty-acyl-CoA biosynthetic process"/>
    <property type="evidence" value="ECO:0007669"/>
    <property type="project" value="TreeGrafter"/>
</dbReference>
<dbReference type="GO" id="GO:0005777">
    <property type="term" value="C:peroxisome"/>
    <property type="evidence" value="ECO:0007669"/>
    <property type="project" value="UniProtKB-SubCell"/>
</dbReference>
<dbReference type="PANTHER" id="PTHR24096:SF422">
    <property type="entry name" value="BCDNA.GH02901"/>
    <property type="match status" value="1"/>
</dbReference>
<feature type="domain" description="AMP-dependent synthetase/ligase" evidence="4">
    <location>
        <begin position="58"/>
        <end position="429"/>
    </location>
</feature>
<dbReference type="CDD" id="cd05911">
    <property type="entry name" value="Firefly_Luc_like"/>
    <property type="match status" value="1"/>
</dbReference>
<dbReference type="InterPro" id="IPR000873">
    <property type="entry name" value="AMP-dep_synth/lig_dom"/>
</dbReference>
<protein>
    <submittedName>
        <fullName evidence="6">Uncharacterized protein</fullName>
    </submittedName>
</protein>
<comment type="similarity">
    <text evidence="2">Belongs to the ATP-dependent AMP-binding enzyme family.</text>
</comment>
<dbReference type="Pfam" id="PF00501">
    <property type="entry name" value="AMP-binding"/>
    <property type="match status" value="1"/>
</dbReference>
<evidence type="ECO:0000259" key="4">
    <source>
        <dbReference type="Pfam" id="PF00501"/>
    </source>
</evidence>
<evidence type="ECO:0000259" key="5">
    <source>
        <dbReference type="Pfam" id="PF13193"/>
    </source>
</evidence>
<dbReference type="GO" id="GO:0004467">
    <property type="term" value="F:long-chain fatty acid-CoA ligase activity"/>
    <property type="evidence" value="ECO:0007669"/>
    <property type="project" value="TreeGrafter"/>
</dbReference>
<dbReference type="InterPro" id="IPR025110">
    <property type="entry name" value="AMP-bd_C"/>
</dbReference>
<keyword evidence="3" id="KW-0576">Peroxisome</keyword>
<evidence type="ECO:0000313" key="7">
    <source>
        <dbReference type="Proteomes" id="UP001152562"/>
    </source>
</evidence>
<dbReference type="Proteomes" id="UP001152562">
    <property type="component" value="Unassembled WGS sequence"/>
</dbReference>